<evidence type="ECO:0000313" key="2">
    <source>
        <dbReference type="EMBL" id="KAL3822921.1"/>
    </source>
</evidence>
<keyword evidence="3" id="KW-1185">Reference proteome</keyword>
<gene>
    <name evidence="2" type="ORF">ACHAXA_010704</name>
</gene>
<organism evidence="2 3">
    <name type="scientific">Cyclostephanos tholiformis</name>
    <dbReference type="NCBI Taxonomy" id="382380"/>
    <lineage>
        <taxon>Eukaryota</taxon>
        <taxon>Sar</taxon>
        <taxon>Stramenopiles</taxon>
        <taxon>Ochrophyta</taxon>
        <taxon>Bacillariophyta</taxon>
        <taxon>Coscinodiscophyceae</taxon>
        <taxon>Thalassiosirophycidae</taxon>
        <taxon>Stephanodiscales</taxon>
        <taxon>Stephanodiscaceae</taxon>
        <taxon>Cyclostephanos</taxon>
    </lineage>
</organism>
<dbReference type="Proteomes" id="UP001530377">
    <property type="component" value="Unassembled WGS sequence"/>
</dbReference>
<feature type="chain" id="PRO_5044812003" evidence="1">
    <location>
        <begin position="25"/>
        <end position="395"/>
    </location>
</feature>
<feature type="signal peptide" evidence="1">
    <location>
        <begin position="1"/>
        <end position="24"/>
    </location>
</feature>
<reference evidence="2 3" key="1">
    <citation type="submission" date="2024-10" db="EMBL/GenBank/DDBJ databases">
        <title>Updated reference genomes for cyclostephanoid diatoms.</title>
        <authorList>
            <person name="Roberts W.R."/>
            <person name="Alverson A.J."/>
        </authorList>
    </citation>
    <scope>NUCLEOTIDE SEQUENCE [LARGE SCALE GENOMIC DNA]</scope>
    <source>
        <strain evidence="2 3">AJA228-03</strain>
    </source>
</reference>
<comment type="caution">
    <text evidence="2">The sequence shown here is derived from an EMBL/GenBank/DDBJ whole genome shotgun (WGS) entry which is preliminary data.</text>
</comment>
<sequence length="395" mass="43840">MFMPMFLLPLAALLASQFICGVQSLSVPPTHKLNRREYLHATLGNALAVTTPFLPIPVIANAIAIVGDDEGQGIAAITDSRVGRAFRKSIVKGAQVADKLDEKWERFSDSLRDRSKCDPNTGRRLYDNGKRKDGTPIGNPGLGELCSPEPLLPLDVGMTESILDAAVKGALAVSWEKSPYKADILHKTIQDTKDLVRPSFERSMQNSMSEDERNRGFFKFNSYATLRAISIFLTGEKSSYRDFQVAWGDELLSNYAPTASRNDFVSPFPKGEDEFQDFDYDKYALLNALGKLTVTLNRLKAGGFLSYYEISIPYDDYGSVVTVALDDYAIIGAEILLSEQKYSCEGPMQALVRALFDKAGINCSLDTFYIDPSTTRQDDYNPTQLLLSLNGLRRM</sequence>
<accession>A0ABD3SEE0</accession>
<evidence type="ECO:0000256" key="1">
    <source>
        <dbReference type="SAM" id="SignalP"/>
    </source>
</evidence>
<name>A0ABD3SEE0_9STRA</name>
<evidence type="ECO:0000313" key="3">
    <source>
        <dbReference type="Proteomes" id="UP001530377"/>
    </source>
</evidence>
<protein>
    <submittedName>
        <fullName evidence="2">Uncharacterized protein</fullName>
    </submittedName>
</protein>
<dbReference type="AlphaFoldDB" id="A0ABD3SEE0"/>
<dbReference type="EMBL" id="JALLPB020000051">
    <property type="protein sequence ID" value="KAL3822921.1"/>
    <property type="molecule type" value="Genomic_DNA"/>
</dbReference>
<keyword evidence="1" id="KW-0732">Signal</keyword>
<proteinExistence type="predicted"/>